<keyword evidence="2" id="KW-1185">Reference proteome</keyword>
<protein>
    <submittedName>
        <fullName evidence="1">Uncharacterized protein</fullName>
    </submittedName>
</protein>
<evidence type="ECO:0000313" key="1">
    <source>
        <dbReference type="EMBL" id="CAK8676856.1"/>
    </source>
</evidence>
<comment type="caution">
    <text evidence="1">The sequence shown here is derived from an EMBL/GenBank/DDBJ whole genome shotgun (WGS) entry which is preliminary data.</text>
</comment>
<dbReference type="EMBL" id="CAWYQH010000035">
    <property type="protein sequence ID" value="CAK8676856.1"/>
    <property type="molecule type" value="Genomic_DNA"/>
</dbReference>
<sequence>MLFKLARYTYKMANLLLISGLVVAFLASDLVLAREITPCCSNYKQRHSPICRRICMAMMALYGKGDHSIGVMTAGKRSEMYKSEDNPVTEEKEDGRFKTADDCLSIYPKEICKELRFFDKQQEASDGSIYK</sequence>
<name>A0ABP0FAX6_CLALP</name>
<proteinExistence type="predicted"/>
<gene>
    <name evidence="1" type="ORF">CVLEPA_LOCUS6281</name>
</gene>
<evidence type="ECO:0000313" key="2">
    <source>
        <dbReference type="Proteomes" id="UP001642483"/>
    </source>
</evidence>
<organism evidence="1 2">
    <name type="scientific">Clavelina lepadiformis</name>
    <name type="common">Light-bulb sea squirt</name>
    <name type="synonym">Ascidia lepadiformis</name>
    <dbReference type="NCBI Taxonomy" id="159417"/>
    <lineage>
        <taxon>Eukaryota</taxon>
        <taxon>Metazoa</taxon>
        <taxon>Chordata</taxon>
        <taxon>Tunicata</taxon>
        <taxon>Ascidiacea</taxon>
        <taxon>Aplousobranchia</taxon>
        <taxon>Clavelinidae</taxon>
        <taxon>Clavelina</taxon>
    </lineage>
</organism>
<dbReference type="Proteomes" id="UP001642483">
    <property type="component" value="Unassembled WGS sequence"/>
</dbReference>
<accession>A0ABP0FAX6</accession>
<reference evidence="1 2" key="1">
    <citation type="submission" date="2024-02" db="EMBL/GenBank/DDBJ databases">
        <authorList>
            <person name="Daric V."/>
            <person name="Darras S."/>
        </authorList>
    </citation>
    <scope>NUCLEOTIDE SEQUENCE [LARGE SCALE GENOMIC DNA]</scope>
</reference>